<evidence type="ECO:0000259" key="10">
    <source>
        <dbReference type="Pfam" id="PF01095"/>
    </source>
</evidence>
<feature type="region of interest" description="Disordered" evidence="9">
    <location>
        <begin position="108"/>
        <end position="194"/>
    </location>
</feature>
<dbReference type="InterPro" id="IPR012334">
    <property type="entry name" value="Pectin_lyas_fold"/>
</dbReference>
<dbReference type="GO" id="GO:0030599">
    <property type="term" value="F:pectinesterase activity"/>
    <property type="evidence" value="ECO:0007669"/>
    <property type="project" value="UniProtKB-UniRule"/>
</dbReference>
<protein>
    <recommendedName>
        <fullName evidence="3 8">Pectinesterase</fullName>
        <ecNumber evidence="3 8">3.1.1.11</ecNumber>
    </recommendedName>
</protein>
<proteinExistence type="inferred from homology"/>
<feature type="signal peptide" evidence="8">
    <location>
        <begin position="1"/>
        <end position="21"/>
    </location>
</feature>
<comment type="catalytic activity">
    <reaction evidence="6 8">
        <text>[(1-&gt;4)-alpha-D-galacturonosyl methyl ester](n) + n H2O = [(1-&gt;4)-alpha-D-galacturonosyl](n) + n methanol + n H(+)</text>
        <dbReference type="Rhea" id="RHEA:22380"/>
        <dbReference type="Rhea" id="RHEA-COMP:14570"/>
        <dbReference type="Rhea" id="RHEA-COMP:14573"/>
        <dbReference type="ChEBI" id="CHEBI:15377"/>
        <dbReference type="ChEBI" id="CHEBI:15378"/>
        <dbReference type="ChEBI" id="CHEBI:17790"/>
        <dbReference type="ChEBI" id="CHEBI:140522"/>
        <dbReference type="ChEBI" id="CHEBI:140523"/>
        <dbReference type="EC" id="3.1.1.11"/>
    </reaction>
</comment>
<feature type="chain" id="PRO_5017098280" description="Pectinesterase" evidence="8">
    <location>
        <begin position="22"/>
        <end position="493"/>
    </location>
</feature>
<dbReference type="AlphaFoldDB" id="A0A388LR81"/>
<dbReference type="GO" id="GO:0045490">
    <property type="term" value="P:pectin catabolic process"/>
    <property type="evidence" value="ECO:0007669"/>
    <property type="project" value="UniProtKB-UniRule"/>
</dbReference>
<dbReference type="UniPathway" id="UPA00545">
    <property type="reaction ID" value="UER00823"/>
</dbReference>
<sequence length="493" mass="52573">MALSRLRMWVITATAVWLALAMDSKSWRVSAQATAVVSASPLTAEEAGLASAYSPPSPDEVNLFESWLAQWSIQARSRSPSAPVPPEVLALFGGPGDTGVTSGTPGVVAVEGGAGGQVAMTGGGRRRRRRRRRSLLTVEPALDGDQLHAPPHPSSPLGGRRELQQPASSLSPAPGNTASRNARPPSSSSIPGVDAVVAKDGSGQFTTVQAAVNNAPGNKRYVVLVKRGTYVEKVVVSKAYVTLRGEGPYLTKLTYSDTNAATGSTPASASVSVTGNFFSAEDIEFANGAPRPDTSSRNGQAVAIRIEGDQAAFYNCRFTGYQDTLLSLRGRHYFKNCYVRGSVDFIFGDGTAMFLDSDLYADVIDKGGYLTAQLRGTATSTTGFVFLRCKVNGNGLVYLGRPWGNAARTVFAYTYLSEMVQPKGWNDWGKDVKKLTVFYGEYKNTGPGAATGRRVNWSRQLTDAQAKPFLTVDFINGMSWIPQCGLKGLTGKV</sequence>
<evidence type="ECO:0000256" key="4">
    <source>
        <dbReference type="ARBA" id="ARBA00022801"/>
    </source>
</evidence>
<dbReference type="PANTHER" id="PTHR31321:SF57">
    <property type="entry name" value="PECTINESTERASE 53-RELATED"/>
    <property type="match status" value="1"/>
</dbReference>
<dbReference type="SUPFAM" id="SSF51126">
    <property type="entry name" value="Pectin lyase-like"/>
    <property type="match status" value="1"/>
</dbReference>
<dbReference type="EC" id="3.1.1.11" evidence="3 8"/>
<comment type="pathway">
    <text evidence="1 8">Glycan metabolism; pectin degradation; 2-dehydro-3-deoxy-D-gluconate from pectin: step 1/5.</text>
</comment>
<keyword evidence="4 8" id="KW-0378">Hydrolase</keyword>
<dbReference type="Gene3D" id="2.160.20.10">
    <property type="entry name" value="Single-stranded right-handed beta-helix, Pectin lyase-like"/>
    <property type="match status" value="1"/>
</dbReference>
<dbReference type="OMA" id="MWVITAT"/>
<feature type="domain" description="Pectinesterase catalytic" evidence="10">
    <location>
        <begin position="194"/>
        <end position="477"/>
    </location>
</feature>
<keyword evidence="8" id="KW-0732">Signal</keyword>
<evidence type="ECO:0000256" key="3">
    <source>
        <dbReference type="ARBA" id="ARBA00013229"/>
    </source>
</evidence>
<evidence type="ECO:0000256" key="2">
    <source>
        <dbReference type="ARBA" id="ARBA00008891"/>
    </source>
</evidence>
<comment type="similarity">
    <text evidence="2">Belongs to the pectinesterase family.</text>
</comment>
<dbReference type="EMBL" id="BFEA01000492">
    <property type="protein sequence ID" value="GBG84824.1"/>
    <property type="molecule type" value="Genomic_DNA"/>
</dbReference>
<dbReference type="PROSITE" id="PS00503">
    <property type="entry name" value="PECTINESTERASE_2"/>
    <property type="match status" value="1"/>
</dbReference>
<dbReference type="Proteomes" id="UP000265515">
    <property type="component" value="Unassembled WGS sequence"/>
</dbReference>
<evidence type="ECO:0000313" key="12">
    <source>
        <dbReference type="Proteomes" id="UP000265515"/>
    </source>
</evidence>
<feature type="compositionally biased region" description="Low complexity" evidence="9">
    <location>
        <begin position="178"/>
        <end position="189"/>
    </location>
</feature>
<keyword evidence="12" id="KW-1185">Reference proteome</keyword>
<dbReference type="OrthoDB" id="2019149at2759"/>
<evidence type="ECO:0000256" key="6">
    <source>
        <dbReference type="ARBA" id="ARBA00047928"/>
    </source>
</evidence>
<accession>A0A388LR81</accession>
<dbReference type="InterPro" id="IPR011050">
    <property type="entry name" value="Pectin_lyase_fold/virulence"/>
</dbReference>
<name>A0A388LR81_CHABU</name>
<dbReference type="GO" id="GO:0042545">
    <property type="term" value="P:cell wall modification"/>
    <property type="evidence" value="ECO:0007669"/>
    <property type="project" value="UniProtKB-UniRule"/>
</dbReference>
<evidence type="ECO:0000256" key="8">
    <source>
        <dbReference type="RuleBase" id="RU000589"/>
    </source>
</evidence>
<organism evidence="11 12">
    <name type="scientific">Chara braunii</name>
    <name type="common">Braun's stonewort</name>
    <dbReference type="NCBI Taxonomy" id="69332"/>
    <lineage>
        <taxon>Eukaryota</taxon>
        <taxon>Viridiplantae</taxon>
        <taxon>Streptophyta</taxon>
        <taxon>Charophyceae</taxon>
        <taxon>Charales</taxon>
        <taxon>Characeae</taxon>
        <taxon>Chara</taxon>
    </lineage>
</organism>
<feature type="active site" evidence="7">
    <location>
        <position position="344"/>
    </location>
</feature>
<evidence type="ECO:0000256" key="1">
    <source>
        <dbReference type="ARBA" id="ARBA00005184"/>
    </source>
</evidence>
<evidence type="ECO:0000256" key="7">
    <source>
        <dbReference type="PROSITE-ProRule" id="PRU10040"/>
    </source>
</evidence>
<gene>
    <name evidence="11" type="ORF">CBR_g39200</name>
</gene>
<reference evidence="11 12" key="1">
    <citation type="journal article" date="2018" name="Cell">
        <title>The Chara Genome: Secondary Complexity and Implications for Plant Terrestrialization.</title>
        <authorList>
            <person name="Nishiyama T."/>
            <person name="Sakayama H."/>
            <person name="Vries J.D."/>
            <person name="Buschmann H."/>
            <person name="Saint-Marcoux D."/>
            <person name="Ullrich K.K."/>
            <person name="Haas F.B."/>
            <person name="Vanderstraeten L."/>
            <person name="Becker D."/>
            <person name="Lang D."/>
            <person name="Vosolsobe S."/>
            <person name="Rombauts S."/>
            <person name="Wilhelmsson P.K.I."/>
            <person name="Janitza P."/>
            <person name="Kern R."/>
            <person name="Heyl A."/>
            <person name="Rumpler F."/>
            <person name="Villalobos L.I.A.C."/>
            <person name="Clay J.M."/>
            <person name="Skokan R."/>
            <person name="Toyoda A."/>
            <person name="Suzuki Y."/>
            <person name="Kagoshima H."/>
            <person name="Schijlen E."/>
            <person name="Tajeshwar N."/>
            <person name="Catarino B."/>
            <person name="Hetherington A.J."/>
            <person name="Saltykova A."/>
            <person name="Bonnot C."/>
            <person name="Breuninger H."/>
            <person name="Symeonidi A."/>
            <person name="Radhakrishnan G.V."/>
            <person name="Van Nieuwerburgh F."/>
            <person name="Deforce D."/>
            <person name="Chang C."/>
            <person name="Karol K.G."/>
            <person name="Hedrich R."/>
            <person name="Ulvskov P."/>
            <person name="Glockner G."/>
            <person name="Delwiche C.F."/>
            <person name="Petrasek J."/>
            <person name="Van de Peer Y."/>
            <person name="Friml J."/>
            <person name="Beilby M."/>
            <person name="Dolan L."/>
            <person name="Kohara Y."/>
            <person name="Sugano S."/>
            <person name="Fujiyama A."/>
            <person name="Delaux P.-M."/>
            <person name="Quint M."/>
            <person name="TheiBen G."/>
            <person name="Hagemann M."/>
            <person name="Harholt J."/>
            <person name="Dunand C."/>
            <person name="Zachgo S."/>
            <person name="Langdale J."/>
            <person name="Maumus F."/>
            <person name="Straeten D.V.D."/>
            <person name="Gould S.B."/>
            <person name="Rensing S.A."/>
        </authorList>
    </citation>
    <scope>NUCLEOTIDE SEQUENCE [LARGE SCALE GENOMIC DNA]</scope>
    <source>
        <strain evidence="11 12">S276</strain>
    </source>
</reference>
<dbReference type="Pfam" id="PF01095">
    <property type="entry name" value="Pectinesterase"/>
    <property type="match status" value="1"/>
</dbReference>
<dbReference type="Gramene" id="GBG84824">
    <property type="protein sequence ID" value="GBG84824"/>
    <property type="gene ID" value="CBR_g39200"/>
</dbReference>
<dbReference type="STRING" id="69332.A0A388LR81"/>
<comment type="caution">
    <text evidence="11">The sequence shown here is derived from an EMBL/GenBank/DDBJ whole genome shotgun (WGS) entry which is preliminary data.</text>
</comment>
<evidence type="ECO:0000313" key="11">
    <source>
        <dbReference type="EMBL" id="GBG84824.1"/>
    </source>
</evidence>
<evidence type="ECO:0000256" key="5">
    <source>
        <dbReference type="ARBA" id="ARBA00023085"/>
    </source>
</evidence>
<feature type="compositionally biased region" description="Polar residues" evidence="9">
    <location>
        <begin position="165"/>
        <end position="177"/>
    </location>
</feature>
<keyword evidence="5 8" id="KW-0063">Aspartyl esterase</keyword>
<dbReference type="InterPro" id="IPR033131">
    <property type="entry name" value="Pectinesterase_Asp_AS"/>
</dbReference>
<feature type="compositionally biased region" description="Basic residues" evidence="9">
    <location>
        <begin position="124"/>
        <end position="134"/>
    </location>
</feature>
<dbReference type="InterPro" id="IPR000070">
    <property type="entry name" value="Pectinesterase_cat"/>
</dbReference>
<evidence type="ECO:0000256" key="9">
    <source>
        <dbReference type="SAM" id="MobiDB-lite"/>
    </source>
</evidence>
<dbReference type="PANTHER" id="PTHR31321">
    <property type="entry name" value="ACYL-COA THIOESTER HYDROLASE YBHC-RELATED"/>
    <property type="match status" value="1"/>
</dbReference>